<sequence>MTRRMDRMAAARSSRTARSRAAANPLAWRQARPGPLMLLKGPEDYAARWVTDQVVKGLKQRHEAIETHRFRAAEYQPGQLAMAASPSLFAEPTLIIAEGLESMNDAFLTDALDLVTSGPPADDVTVVLRHTGGNRGKKLLDAVATVGTVVECAALKKDEDKIAFVYAEFKDHRRRIDEEAARALVQATGASLTDLASACHQLLADTEGAVTRQVVDQYYGGRVEATSFAVADAALEGQAARAVALTRHALATGVHPVMLTTALAMKARQVARVIDSRDAPNELAAALGVAPFQMKFIQQAARHWSPAGIAHAMEWIAQADAEVKGGSRNPDFAVERAVIRVSTGTRR</sequence>
<organism evidence="10 11">
    <name type="scientific">Micrococcus lylae</name>
    <dbReference type="NCBI Taxonomy" id="1273"/>
    <lineage>
        <taxon>Bacteria</taxon>
        <taxon>Bacillati</taxon>
        <taxon>Actinomycetota</taxon>
        <taxon>Actinomycetes</taxon>
        <taxon>Micrococcales</taxon>
        <taxon>Micrococcaceae</taxon>
        <taxon>Micrococcus</taxon>
    </lineage>
</organism>
<evidence type="ECO:0000313" key="10">
    <source>
        <dbReference type="EMBL" id="SJN16854.1"/>
    </source>
</evidence>
<keyword evidence="4" id="KW-0235">DNA replication</keyword>
<feature type="domain" description="DNA polymerase III delta subunit-like C-terminal" evidence="9">
    <location>
        <begin position="226"/>
        <end position="340"/>
    </location>
</feature>
<dbReference type="EMBL" id="FUKP01000007">
    <property type="protein sequence ID" value="SJN16854.1"/>
    <property type="molecule type" value="Genomic_DNA"/>
</dbReference>
<dbReference type="PANTHER" id="PTHR34388:SF1">
    <property type="entry name" value="DNA POLYMERASE III SUBUNIT DELTA"/>
    <property type="match status" value="1"/>
</dbReference>
<gene>
    <name evidence="10" type="ORF">FM125_01180</name>
</gene>
<dbReference type="GO" id="GO:0006261">
    <property type="term" value="P:DNA-templated DNA replication"/>
    <property type="evidence" value="ECO:0007669"/>
    <property type="project" value="TreeGrafter"/>
</dbReference>
<dbReference type="Gene3D" id="3.40.50.300">
    <property type="entry name" value="P-loop containing nucleotide triphosphate hydrolases"/>
    <property type="match status" value="1"/>
</dbReference>
<evidence type="ECO:0000256" key="7">
    <source>
        <dbReference type="ARBA" id="ARBA00049244"/>
    </source>
</evidence>
<dbReference type="EC" id="2.7.7.7" evidence="1"/>
<evidence type="ECO:0000256" key="1">
    <source>
        <dbReference type="ARBA" id="ARBA00012417"/>
    </source>
</evidence>
<feature type="compositionally biased region" description="Low complexity" evidence="8">
    <location>
        <begin position="10"/>
        <end position="23"/>
    </location>
</feature>
<dbReference type="GO" id="GO:0003677">
    <property type="term" value="F:DNA binding"/>
    <property type="evidence" value="ECO:0007669"/>
    <property type="project" value="InterPro"/>
</dbReference>
<evidence type="ECO:0000259" key="9">
    <source>
        <dbReference type="Pfam" id="PF21694"/>
    </source>
</evidence>
<evidence type="ECO:0000256" key="4">
    <source>
        <dbReference type="ARBA" id="ARBA00022705"/>
    </source>
</evidence>
<dbReference type="InterPro" id="IPR008921">
    <property type="entry name" value="DNA_pol3_clamp-load_cplx_C"/>
</dbReference>
<dbReference type="SUPFAM" id="SSF48019">
    <property type="entry name" value="post-AAA+ oligomerization domain-like"/>
    <property type="match status" value="1"/>
</dbReference>
<evidence type="ECO:0000256" key="5">
    <source>
        <dbReference type="ARBA" id="ARBA00022932"/>
    </source>
</evidence>
<dbReference type="Pfam" id="PF21694">
    <property type="entry name" value="DNA_pol3_delta_C"/>
    <property type="match status" value="1"/>
</dbReference>
<dbReference type="AlphaFoldDB" id="A0A1R4IB68"/>
<evidence type="ECO:0000256" key="6">
    <source>
        <dbReference type="ARBA" id="ARBA00034754"/>
    </source>
</evidence>
<dbReference type="InterPro" id="IPR005790">
    <property type="entry name" value="DNA_polIII_delta"/>
</dbReference>
<dbReference type="InterPro" id="IPR048466">
    <property type="entry name" value="DNA_pol3_delta-like_C"/>
</dbReference>
<feature type="region of interest" description="Disordered" evidence="8">
    <location>
        <begin position="1"/>
        <end position="24"/>
    </location>
</feature>
<dbReference type="GO" id="GO:0009360">
    <property type="term" value="C:DNA polymerase III complex"/>
    <property type="evidence" value="ECO:0007669"/>
    <property type="project" value="TreeGrafter"/>
</dbReference>
<evidence type="ECO:0000256" key="3">
    <source>
        <dbReference type="ARBA" id="ARBA00022695"/>
    </source>
</evidence>
<evidence type="ECO:0000313" key="11">
    <source>
        <dbReference type="Proteomes" id="UP000196230"/>
    </source>
</evidence>
<dbReference type="NCBIfam" id="TIGR01128">
    <property type="entry name" value="holA"/>
    <property type="match status" value="1"/>
</dbReference>
<reference evidence="10 11" key="1">
    <citation type="submission" date="2017-02" db="EMBL/GenBank/DDBJ databases">
        <authorList>
            <person name="Peterson S.W."/>
        </authorList>
    </citation>
    <scope>NUCLEOTIDE SEQUENCE [LARGE SCALE GENOMIC DNA]</scope>
    <source>
        <strain evidence="10 11">2B3F</strain>
    </source>
</reference>
<dbReference type="GO" id="GO:0003887">
    <property type="term" value="F:DNA-directed DNA polymerase activity"/>
    <property type="evidence" value="ECO:0007669"/>
    <property type="project" value="UniProtKB-KW"/>
</dbReference>
<protein>
    <recommendedName>
        <fullName evidence="1">DNA-directed DNA polymerase</fullName>
        <ecNumber evidence="1">2.7.7.7</ecNumber>
    </recommendedName>
</protein>
<accession>A0A1R4IB68</accession>
<comment type="similarity">
    <text evidence="6">Belongs to the DNA polymerase HolA subunit family.</text>
</comment>
<name>A0A1R4IB68_9MICC</name>
<keyword evidence="2 10" id="KW-0808">Transferase</keyword>
<evidence type="ECO:0000256" key="2">
    <source>
        <dbReference type="ARBA" id="ARBA00022679"/>
    </source>
</evidence>
<keyword evidence="5" id="KW-0239">DNA-directed DNA polymerase</keyword>
<dbReference type="Proteomes" id="UP000196230">
    <property type="component" value="Unassembled WGS sequence"/>
</dbReference>
<dbReference type="PANTHER" id="PTHR34388">
    <property type="entry name" value="DNA POLYMERASE III SUBUNIT DELTA"/>
    <property type="match status" value="1"/>
</dbReference>
<evidence type="ECO:0000256" key="8">
    <source>
        <dbReference type="SAM" id="MobiDB-lite"/>
    </source>
</evidence>
<keyword evidence="3 10" id="KW-0548">Nucleotidyltransferase</keyword>
<dbReference type="InterPro" id="IPR027417">
    <property type="entry name" value="P-loop_NTPase"/>
</dbReference>
<dbReference type="Gene3D" id="1.20.272.10">
    <property type="match status" value="1"/>
</dbReference>
<comment type="catalytic activity">
    <reaction evidence="7">
        <text>DNA(n) + a 2'-deoxyribonucleoside 5'-triphosphate = DNA(n+1) + diphosphate</text>
        <dbReference type="Rhea" id="RHEA:22508"/>
        <dbReference type="Rhea" id="RHEA-COMP:17339"/>
        <dbReference type="Rhea" id="RHEA-COMP:17340"/>
        <dbReference type="ChEBI" id="CHEBI:33019"/>
        <dbReference type="ChEBI" id="CHEBI:61560"/>
        <dbReference type="ChEBI" id="CHEBI:173112"/>
        <dbReference type="EC" id="2.7.7.7"/>
    </reaction>
</comment>
<proteinExistence type="inferred from homology"/>